<feature type="transmembrane region" description="Helical" evidence="1">
    <location>
        <begin position="106"/>
        <end position="129"/>
    </location>
</feature>
<keyword evidence="1" id="KW-0812">Transmembrane</keyword>
<feature type="chain" id="PRO_5012624006" evidence="2">
    <location>
        <begin position="20"/>
        <end position="261"/>
    </location>
</feature>
<feature type="signal peptide" evidence="2">
    <location>
        <begin position="1"/>
        <end position="19"/>
    </location>
</feature>
<reference evidence="4 5" key="1">
    <citation type="submission" date="2016-11" db="EMBL/GenBank/DDBJ databases">
        <title>Whole genomes of Flavobacteriaceae.</title>
        <authorList>
            <person name="Stine C."/>
            <person name="Li C."/>
            <person name="Tadesse D."/>
        </authorList>
    </citation>
    <scope>NUCLEOTIDE SEQUENCE [LARGE SCALE GENOMIC DNA]</scope>
    <source>
        <strain evidence="4 5">DSM 18292</strain>
    </source>
</reference>
<keyword evidence="5" id="KW-1185">Reference proteome</keyword>
<name>A0A226HNF6_9FLAO</name>
<evidence type="ECO:0000313" key="5">
    <source>
        <dbReference type="Proteomes" id="UP000198345"/>
    </source>
</evidence>
<feature type="domain" description="Protein-glutamine gamma-glutamyltransferase-like C-terminal" evidence="3">
    <location>
        <begin position="185"/>
        <end position="246"/>
    </location>
</feature>
<dbReference type="EMBL" id="MUGW01000004">
    <property type="protein sequence ID" value="OXA95803.1"/>
    <property type="molecule type" value="Genomic_DNA"/>
</dbReference>
<proteinExistence type="predicted"/>
<sequence>MNKFFFVLYFLFCSFLVSAQDTLPLANITIDPPKISAVPFKESDIQVDSSAVESKQFSKNFKKEYTGSDFVYEYKVPEKTFWDHFKEWLASILRNIFTFDTPQTSLSFVATLLKIIAVVVVVIVIYLIVKVLIGKEGNWIFGKNANKKIVYYTDLEKNIHLLDFKKLIEESIAKGEKRIAIRYYYLWLLKIMAQNHYIEWDIEKTNTDYLYELQRPAHREAFTYLSYLYNHIWYGEFEIDEATFQKTENRFKQSIKTFSNE</sequence>
<evidence type="ECO:0000256" key="2">
    <source>
        <dbReference type="SAM" id="SignalP"/>
    </source>
</evidence>
<dbReference type="OrthoDB" id="5491447at2"/>
<dbReference type="RefSeq" id="WP_089048236.1">
    <property type="nucleotide sequence ID" value="NZ_FXTV01000028.1"/>
</dbReference>
<comment type="caution">
    <text evidence="4">The sequence shown here is derived from an EMBL/GenBank/DDBJ whole genome shotgun (WGS) entry which is preliminary data.</text>
</comment>
<dbReference type="Pfam" id="PF13559">
    <property type="entry name" value="DUF4129"/>
    <property type="match status" value="1"/>
</dbReference>
<evidence type="ECO:0000259" key="3">
    <source>
        <dbReference type="Pfam" id="PF13559"/>
    </source>
</evidence>
<dbReference type="InterPro" id="IPR025403">
    <property type="entry name" value="TgpA-like_C"/>
</dbReference>
<protein>
    <submittedName>
        <fullName evidence="4">DUF4129 domain-containing protein</fullName>
    </submittedName>
</protein>
<keyword evidence="1" id="KW-1133">Transmembrane helix</keyword>
<accession>A0A226HNF6</accession>
<keyword evidence="1" id="KW-0472">Membrane</keyword>
<dbReference type="Proteomes" id="UP000198345">
    <property type="component" value="Unassembled WGS sequence"/>
</dbReference>
<dbReference type="AlphaFoldDB" id="A0A226HNF6"/>
<keyword evidence="2" id="KW-0732">Signal</keyword>
<gene>
    <name evidence="4" type="ORF">B0A66_02300</name>
</gene>
<evidence type="ECO:0000256" key="1">
    <source>
        <dbReference type="SAM" id="Phobius"/>
    </source>
</evidence>
<organism evidence="4 5">
    <name type="scientific">Flavobacterium hercynium</name>
    <dbReference type="NCBI Taxonomy" id="387094"/>
    <lineage>
        <taxon>Bacteria</taxon>
        <taxon>Pseudomonadati</taxon>
        <taxon>Bacteroidota</taxon>
        <taxon>Flavobacteriia</taxon>
        <taxon>Flavobacteriales</taxon>
        <taxon>Flavobacteriaceae</taxon>
        <taxon>Flavobacterium</taxon>
    </lineage>
</organism>
<evidence type="ECO:0000313" key="4">
    <source>
        <dbReference type="EMBL" id="OXA95803.1"/>
    </source>
</evidence>